<name>A0A918QST7_9ACTN</name>
<reference evidence="2" key="2">
    <citation type="submission" date="2020-09" db="EMBL/GenBank/DDBJ databases">
        <authorList>
            <person name="Sun Q."/>
            <person name="Ohkuma M."/>
        </authorList>
    </citation>
    <scope>NUCLEOTIDE SEQUENCE</scope>
    <source>
        <strain evidence="2">JCM 5016</strain>
    </source>
</reference>
<dbReference type="CDD" id="cd03784">
    <property type="entry name" value="GT1_Gtf-like"/>
    <property type="match status" value="1"/>
</dbReference>
<dbReference type="PANTHER" id="PTHR48049:SF132">
    <property type="entry name" value="GLYCOSYLTRANSFERASE"/>
    <property type="match status" value="1"/>
</dbReference>
<dbReference type="InterPro" id="IPR010610">
    <property type="entry name" value="EryCIII-like_C"/>
</dbReference>
<dbReference type="GO" id="GO:0035251">
    <property type="term" value="F:UDP-glucosyltransferase activity"/>
    <property type="evidence" value="ECO:0007669"/>
    <property type="project" value="InterPro"/>
</dbReference>
<dbReference type="PANTHER" id="PTHR48049">
    <property type="entry name" value="GLYCOSYLTRANSFERASE"/>
    <property type="match status" value="1"/>
</dbReference>
<keyword evidence="3" id="KW-1185">Reference proteome</keyword>
<protein>
    <submittedName>
        <fullName evidence="2">UDP-glucosyltransferase YdhE</fullName>
    </submittedName>
</protein>
<dbReference type="Pfam" id="PF06722">
    <property type="entry name" value="EryCIII-like_C"/>
    <property type="match status" value="1"/>
</dbReference>
<dbReference type="Proteomes" id="UP000623010">
    <property type="component" value="Unassembled WGS sequence"/>
</dbReference>
<dbReference type="Gene3D" id="3.40.50.2000">
    <property type="entry name" value="Glycogen Phosphorylase B"/>
    <property type="match status" value="2"/>
</dbReference>
<dbReference type="RefSeq" id="WP_190055617.1">
    <property type="nucleotide sequence ID" value="NZ_BMWH01000001.1"/>
</dbReference>
<reference evidence="2" key="1">
    <citation type="journal article" date="2014" name="Int. J. Syst. Evol. Microbiol.">
        <title>Complete genome sequence of Corynebacterium casei LMG S-19264T (=DSM 44701T), isolated from a smear-ripened cheese.</title>
        <authorList>
            <consortium name="US DOE Joint Genome Institute (JGI-PGF)"/>
            <person name="Walter F."/>
            <person name="Albersmeier A."/>
            <person name="Kalinowski J."/>
            <person name="Ruckert C."/>
        </authorList>
    </citation>
    <scope>NUCLEOTIDE SEQUENCE</scope>
    <source>
        <strain evidence="2">JCM 5016</strain>
    </source>
</reference>
<dbReference type="EMBL" id="BMWH01000001">
    <property type="protein sequence ID" value="GGZ70864.1"/>
    <property type="molecule type" value="Genomic_DNA"/>
</dbReference>
<feature type="domain" description="Erythromycin biosynthesis protein CIII-like C-terminal" evidence="1">
    <location>
        <begin position="295"/>
        <end position="422"/>
    </location>
</feature>
<comment type="caution">
    <text evidence="2">The sequence shown here is derived from an EMBL/GenBank/DDBJ whole genome shotgun (WGS) entry which is preliminary data.</text>
</comment>
<evidence type="ECO:0000313" key="2">
    <source>
        <dbReference type="EMBL" id="GGZ70864.1"/>
    </source>
</evidence>
<gene>
    <name evidence="2" type="primary">ydhE</name>
    <name evidence="2" type="ORF">GCM10010389_05460</name>
</gene>
<evidence type="ECO:0000259" key="1">
    <source>
        <dbReference type="Pfam" id="PF06722"/>
    </source>
</evidence>
<dbReference type="InterPro" id="IPR050481">
    <property type="entry name" value="UDP-glycosyltransf_plant"/>
</dbReference>
<proteinExistence type="predicted"/>
<accession>A0A918QST7</accession>
<dbReference type="InterPro" id="IPR002213">
    <property type="entry name" value="UDP_glucos_trans"/>
</dbReference>
<evidence type="ECO:0000313" key="3">
    <source>
        <dbReference type="Proteomes" id="UP000623010"/>
    </source>
</evidence>
<sequence length="442" mass="47005">MRIAVVPIDAIGHMNPLLAVVAELAALPGVEEVRSFGPPALAKAFTAVGARHVSLAAQPLGPTPPGLSDLAYKSFVHPLATSRSFVDAVAAFRPDAVLYDVFSVHGIIAARTLRVPSASLVTFPGYGALGEDFALQHGRPHPALDEASDAYRRMYGTDLLGEGFLPTLFPSADLSVVTAAEELSREPDETTPRLLDALKPFLDTCVHVGAAQGHARYVPSPGAPEQSGRPERHRADFPFELLQRAKRDGRAVVLFSLGTVLTDFRFGTPVGGAPTGRDFLRAMLGHLTTALGGRADLTVVAAVGTRLSAEEEPRWPGNFLVRDFLPQREILDRYADVFVTHHGMNSTTEAILAGVPMVSLPGVGDQLANARTAVERGAAVAPWDVDDPYATVTAERLARAVDQALRDDRHRAACRELREAVLRAGGAPRAARLVAGLAQSAA</sequence>
<dbReference type="AlphaFoldDB" id="A0A918QST7"/>
<organism evidence="2 3">
    <name type="scientific">Streptomyces echinoruber</name>
    <dbReference type="NCBI Taxonomy" id="68898"/>
    <lineage>
        <taxon>Bacteria</taxon>
        <taxon>Bacillati</taxon>
        <taxon>Actinomycetota</taxon>
        <taxon>Actinomycetes</taxon>
        <taxon>Kitasatosporales</taxon>
        <taxon>Streptomycetaceae</taxon>
        <taxon>Streptomyces</taxon>
    </lineage>
</organism>
<dbReference type="SUPFAM" id="SSF53756">
    <property type="entry name" value="UDP-Glycosyltransferase/glycogen phosphorylase"/>
    <property type="match status" value="1"/>
</dbReference>